<comment type="catalytic activity">
    <reaction evidence="8">
        <text>ATP + H2O = ADP + phosphate + H(+)</text>
        <dbReference type="Rhea" id="RHEA:13065"/>
        <dbReference type="ChEBI" id="CHEBI:15377"/>
        <dbReference type="ChEBI" id="CHEBI:15378"/>
        <dbReference type="ChEBI" id="CHEBI:30616"/>
        <dbReference type="ChEBI" id="CHEBI:43474"/>
        <dbReference type="ChEBI" id="CHEBI:456216"/>
        <dbReference type="EC" id="5.6.2.4"/>
    </reaction>
</comment>
<dbReference type="Pfam" id="PF00580">
    <property type="entry name" value="UvrD-helicase"/>
    <property type="match status" value="2"/>
</dbReference>
<sequence>MIFNRYTTYRPGLFARLLPSGRWKLRLPTATTASVELHTGTRAELRCLDITAVGIKKALLWHTVEIRTRSHVETLSCLGEEAAARLATDLHRFINRYLLELIESDQEALKEVDAKIEPLIEGKRQYLAQADLAQAIASVSGPAAEALSHPLFDADGITAAIEANLPRSLSFLTDPGRRHRYNNEFVATELTRYAPFFDDLDGRSLSDQQRESCIRLEDSNLLIASAGSGKSATMVGKVAYVLDKGLHQPEEILVLAYNRTAAEELKERIAQQLGVQPADLQCKVTTFHALGRGIIELVEARPPQLANWVDHPAGEARVIAKIIEDLMQSDAGFAKVWIELLVLYPKADIPVSVFDSDADYHRYISARRRGGEASIGAFGGVYVRSLQEQTIANWLWLNNVEFQYERQIATEDEDGTIRHVHPDFYYPASNTIHEHLAIDSDGSSPFADYVEHADSKLAAYSRAELDVFTTKSAQASDGTLLLHLEAELAKREIQFHQRSLEEILKAVEPVVIKRFQKLIAICIKHIRAGDLTLEMLLERANSLHDQKRARTFAQAIWKITEAYSKKLEDDKRIDFDAMIANATRLVEEARYKSPYSLILVDEFQDISDSRANLIKVLKHQKPFSKIFAVGDDWQSIYRFAGSDISIFTQFEANFGASWQGRLETTYRCNQVIADAAANFIQRNPAQLRKAVRSARPAIARSIRAIPITGEQGKPDFGQASLRLLDRLDRFLGGIASQWRTSNAAKLKVMVLWRYNLLDPFAGGLPQFENIEVSGLSFHRAKGLEADYTILLDVSEGEYGVPSRIEDDELLNLVMPQPETFEYAEERRLFYVALTRASRGVFLLMNGRQPSRYIGELASIAGANFRLETIDGEALLQCPTCHVGHLLERKSSNGNLFLGCTQYPDCSHTTQSTERQRDFTRIREPIAPPRR</sequence>
<keyword evidence="3 9" id="KW-0347">Helicase</keyword>
<evidence type="ECO:0000256" key="10">
    <source>
        <dbReference type="SAM" id="MobiDB-lite"/>
    </source>
</evidence>
<dbReference type="PANTHER" id="PTHR11070">
    <property type="entry name" value="UVRD / RECB / PCRA DNA HELICASE FAMILY MEMBER"/>
    <property type="match status" value="1"/>
</dbReference>
<comment type="catalytic activity">
    <reaction evidence="6">
        <text>Couples ATP hydrolysis with the unwinding of duplex DNA by translocating in the 3'-5' direction.</text>
        <dbReference type="EC" id="5.6.2.4"/>
    </reaction>
</comment>
<dbReference type="EC" id="5.6.2.4" evidence="7"/>
<feature type="binding site" evidence="9">
    <location>
        <begin position="224"/>
        <end position="231"/>
    </location>
    <ligand>
        <name>ATP</name>
        <dbReference type="ChEBI" id="CHEBI:30616"/>
    </ligand>
</feature>
<evidence type="ECO:0000256" key="6">
    <source>
        <dbReference type="ARBA" id="ARBA00034617"/>
    </source>
</evidence>
<dbReference type="Pfam" id="PF13361">
    <property type="entry name" value="UvrD_C"/>
    <property type="match status" value="1"/>
</dbReference>
<feature type="domain" description="UvrD-like helicase ATP-binding" evidence="11">
    <location>
        <begin position="203"/>
        <end position="669"/>
    </location>
</feature>
<evidence type="ECO:0000256" key="9">
    <source>
        <dbReference type="PROSITE-ProRule" id="PRU00560"/>
    </source>
</evidence>
<dbReference type="InterPro" id="IPR027417">
    <property type="entry name" value="P-loop_NTPase"/>
</dbReference>
<dbReference type="PANTHER" id="PTHR11070:SF63">
    <property type="entry name" value="DNA HELICASE IV"/>
    <property type="match status" value="1"/>
</dbReference>
<dbReference type="Pfam" id="PF01396">
    <property type="entry name" value="Zn_ribbon_Top1"/>
    <property type="match status" value="1"/>
</dbReference>
<evidence type="ECO:0000259" key="11">
    <source>
        <dbReference type="PROSITE" id="PS51198"/>
    </source>
</evidence>
<dbReference type="GO" id="GO:0000725">
    <property type="term" value="P:recombinational repair"/>
    <property type="evidence" value="ECO:0007669"/>
    <property type="project" value="TreeGrafter"/>
</dbReference>
<dbReference type="GO" id="GO:0003916">
    <property type="term" value="F:DNA topoisomerase activity"/>
    <property type="evidence" value="ECO:0007669"/>
    <property type="project" value="InterPro"/>
</dbReference>
<dbReference type="SUPFAM" id="SSF52540">
    <property type="entry name" value="P-loop containing nucleoside triphosphate hydrolases"/>
    <property type="match status" value="1"/>
</dbReference>
<dbReference type="GO" id="GO:0003677">
    <property type="term" value="F:DNA binding"/>
    <property type="evidence" value="ECO:0007669"/>
    <property type="project" value="InterPro"/>
</dbReference>
<keyword evidence="1 9" id="KW-0547">Nucleotide-binding</keyword>
<geneLocation type="plasmid" evidence="12">
    <name>pColt5.8d</name>
</geneLocation>
<dbReference type="InterPro" id="IPR014016">
    <property type="entry name" value="UvrD-like_ATP-bd"/>
</dbReference>
<evidence type="ECO:0000256" key="1">
    <source>
        <dbReference type="ARBA" id="ARBA00022741"/>
    </source>
</evidence>
<dbReference type="RefSeq" id="WP_234913846.1">
    <property type="nucleotide sequence ID" value="NZ_MK318974.1"/>
</dbReference>
<dbReference type="InterPro" id="IPR014017">
    <property type="entry name" value="DNA_helicase_UvrD-like_C"/>
</dbReference>
<dbReference type="GO" id="GO:0043138">
    <property type="term" value="F:3'-5' DNA helicase activity"/>
    <property type="evidence" value="ECO:0007669"/>
    <property type="project" value="UniProtKB-EC"/>
</dbReference>
<dbReference type="GO" id="GO:0016787">
    <property type="term" value="F:hydrolase activity"/>
    <property type="evidence" value="ECO:0007669"/>
    <property type="project" value="UniProtKB-UniRule"/>
</dbReference>
<feature type="compositionally biased region" description="Basic and acidic residues" evidence="10">
    <location>
        <begin position="913"/>
        <end position="923"/>
    </location>
</feature>
<evidence type="ECO:0000313" key="12">
    <source>
        <dbReference type="EMBL" id="QCL10054.1"/>
    </source>
</evidence>
<evidence type="ECO:0000256" key="2">
    <source>
        <dbReference type="ARBA" id="ARBA00022801"/>
    </source>
</evidence>
<name>A0A7S4ZUD1_RHIRH</name>
<feature type="region of interest" description="Disordered" evidence="10">
    <location>
        <begin position="906"/>
        <end position="930"/>
    </location>
</feature>
<dbReference type="GO" id="GO:0005524">
    <property type="term" value="F:ATP binding"/>
    <property type="evidence" value="ECO:0007669"/>
    <property type="project" value="UniProtKB-UniRule"/>
</dbReference>
<dbReference type="InterPro" id="IPR013498">
    <property type="entry name" value="Topo_IA_Znf"/>
</dbReference>
<keyword evidence="2 9" id="KW-0378">Hydrolase</keyword>
<reference evidence="12" key="1">
    <citation type="submission" date="2018-12" db="EMBL/GenBank/DDBJ databases">
        <title>Three Rhizobium rhizogenes strains isolated from the same crown gall tumor carry diverse plasmids.</title>
        <authorList>
            <person name="Pulawska J."/>
            <person name="Kuzmanovic N."/>
        </authorList>
    </citation>
    <scope>NUCLEOTIDE SEQUENCE</scope>
    <source>
        <strain evidence="12">Colt5.8</strain>
        <plasmid evidence="12">pColt5.8d</plasmid>
    </source>
</reference>
<evidence type="ECO:0000256" key="4">
    <source>
        <dbReference type="ARBA" id="ARBA00022840"/>
    </source>
</evidence>
<dbReference type="InterPro" id="IPR000212">
    <property type="entry name" value="DNA_helicase_UvrD/REP"/>
</dbReference>
<evidence type="ECO:0000256" key="5">
    <source>
        <dbReference type="ARBA" id="ARBA00023235"/>
    </source>
</evidence>
<dbReference type="Gene3D" id="3.30.65.10">
    <property type="entry name" value="Bacterial Topoisomerase I, domain 1"/>
    <property type="match status" value="1"/>
</dbReference>
<keyword evidence="12" id="KW-0614">Plasmid</keyword>
<dbReference type="GO" id="GO:0006265">
    <property type="term" value="P:DNA topological change"/>
    <property type="evidence" value="ECO:0007669"/>
    <property type="project" value="InterPro"/>
</dbReference>
<dbReference type="EMBL" id="MK318974">
    <property type="protein sequence ID" value="QCL10054.1"/>
    <property type="molecule type" value="Genomic_DNA"/>
</dbReference>
<evidence type="ECO:0000256" key="3">
    <source>
        <dbReference type="ARBA" id="ARBA00022806"/>
    </source>
</evidence>
<dbReference type="AlphaFoldDB" id="A0A7S4ZUD1"/>
<proteinExistence type="predicted"/>
<accession>A0A7S4ZUD1</accession>
<keyword evidence="5" id="KW-0413">Isomerase</keyword>
<evidence type="ECO:0000256" key="8">
    <source>
        <dbReference type="ARBA" id="ARBA00048988"/>
    </source>
</evidence>
<gene>
    <name evidence="12" type="ORF">pC5.8d_751</name>
</gene>
<dbReference type="Gene3D" id="3.40.50.300">
    <property type="entry name" value="P-loop containing nucleotide triphosphate hydrolases"/>
    <property type="match status" value="3"/>
</dbReference>
<organism evidence="12">
    <name type="scientific">Rhizobium rhizogenes</name>
    <name type="common">Agrobacterium rhizogenes</name>
    <dbReference type="NCBI Taxonomy" id="359"/>
    <lineage>
        <taxon>Bacteria</taxon>
        <taxon>Pseudomonadati</taxon>
        <taxon>Pseudomonadota</taxon>
        <taxon>Alphaproteobacteria</taxon>
        <taxon>Hyphomicrobiales</taxon>
        <taxon>Rhizobiaceae</taxon>
        <taxon>Rhizobium/Agrobacterium group</taxon>
        <taxon>Rhizobium</taxon>
    </lineage>
</organism>
<protein>
    <recommendedName>
        <fullName evidence="7">DNA 3'-5' helicase</fullName>
        <ecNumber evidence="7">5.6.2.4</ecNumber>
    </recommendedName>
</protein>
<evidence type="ECO:0000256" key="7">
    <source>
        <dbReference type="ARBA" id="ARBA00034808"/>
    </source>
</evidence>
<keyword evidence="4 9" id="KW-0067">ATP-binding</keyword>
<dbReference type="GO" id="GO:0005694">
    <property type="term" value="C:chromosome"/>
    <property type="evidence" value="ECO:0007669"/>
    <property type="project" value="InterPro"/>
</dbReference>
<dbReference type="PROSITE" id="PS51198">
    <property type="entry name" value="UVRD_HELICASE_ATP_BIND"/>
    <property type="match status" value="1"/>
</dbReference>
<dbReference type="GO" id="GO:0005829">
    <property type="term" value="C:cytosol"/>
    <property type="evidence" value="ECO:0007669"/>
    <property type="project" value="TreeGrafter"/>
</dbReference>